<accession>A0A915PI17</accession>
<dbReference type="Pfam" id="PF01239">
    <property type="entry name" value="PPTA"/>
    <property type="match status" value="3"/>
</dbReference>
<evidence type="ECO:0000256" key="4">
    <source>
        <dbReference type="ARBA" id="ARBA00022737"/>
    </source>
</evidence>
<evidence type="ECO:0000256" key="1">
    <source>
        <dbReference type="ARBA" id="ARBA00006734"/>
    </source>
</evidence>
<name>A0A915PI17_9BILA</name>
<evidence type="ECO:0000256" key="5">
    <source>
        <dbReference type="ARBA" id="ARBA00047658"/>
    </source>
</evidence>
<dbReference type="PANTHER" id="PTHR11129:SF2">
    <property type="entry name" value="GERANYLGERANYL TRANSFERASE TYPE-2 SUBUNIT ALPHA"/>
    <property type="match status" value="1"/>
</dbReference>
<proteinExistence type="inferred from homology"/>
<dbReference type="Gene3D" id="3.80.10.10">
    <property type="entry name" value="Ribonuclease Inhibitor"/>
    <property type="match status" value="1"/>
</dbReference>
<dbReference type="PANTHER" id="PTHR11129">
    <property type="entry name" value="PROTEIN FARNESYLTRANSFERASE ALPHA SUBUNIT/RAB GERANYLGERANYL TRANSFERASE ALPHA SUBUNIT"/>
    <property type="match status" value="1"/>
</dbReference>
<dbReference type="GO" id="GO:0097354">
    <property type="term" value="P:prenylation"/>
    <property type="evidence" value="ECO:0007669"/>
    <property type="project" value="UniProtKB-UniRule"/>
</dbReference>
<dbReference type="Gene3D" id="1.25.40.120">
    <property type="entry name" value="Protein prenylyltransferase"/>
    <property type="match status" value="2"/>
</dbReference>
<keyword evidence="2 6" id="KW-0637">Prenyltransferase</keyword>
<keyword evidence="7" id="KW-0175">Coiled coil</keyword>
<comment type="catalytic activity">
    <reaction evidence="5 6">
        <text>geranylgeranyl diphosphate + L-cysteinyl-[protein] = S-geranylgeranyl-L-cysteinyl-[protein] + diphosphate</text>
        <dbReference type="Rhea" id="RHEA:21240"/>
        <dbReference type="Rhea" id="RHEA-COMP:10131"/>
        <dbReference type="Rhea" id="RHEA-COMP:11537"/>
        <dbReference type="ChEBI" id="CHEBI:29950"/>
        <dbReference type="ChEBI" id="CHEBI:33019"/>
        <dbReference type="ChEBI" id="CHEBI:57533"/>
        <dbReference type="ChEBI" id="CHEBI:86021"/>
        <dbReference type="EC" id="2.5.1.60"/>
    </reaction>
</comment>
<dbReference type="PROSITE" id="PS51450">
    <property type="entry name" value="LRR"/>
    <property type="match status" value="1"/>
</dbReference>
<sequence>MHFVKKVPTTEEQKIRKERERNEKLKIYCKLRDQIFEKRMKGELDEEMLCLTASLLEKNPDIYSFWNIRRKVIDLLSKKLLEEIDDKSTKMRDNILRSEILLTEVCLKVFCLFDILHDPEMYGNKVLLNPLILFSEISLYIFCVKTNCKSYCAWFHRFWCFKQLIEPDIAEELATCEKFLKLDGRNFHCWDYRREIAKLGIYVAKEELNFSDRLINANFSNYSSWHYRSSLLPYLFPDPEKQLTVNRGDMNNVHLLGLMFDFGFASRKCSGTAVSYLSVTFDRALKVSRICDYVILRMKTGDQWIPTADAEMAKRRPFCTNCSYRFEIVGELTECRVRSSLKEPYEVINVEKGYVNLDEIYQIYHIKYKPVNEARRRFIEKLIDNCQELLKELEIEQKNEILKWPLFTYILAILELEPIEMLPTILMNLEKLAKDIDPQRCEMYEEMAMNLRINERLRQKLGDVRRIDILFRQLNGHVVGELKLDNLGLKSIEHLKYLSSFITRLDLTGNRLTTLRSFKSFRRLTHLRLHKNPITSLRGISLLPALNYLNVPETPTDNLETKDKLAWENIKTLGFDDETPRCTS</sequence>
<evidence type="ECO:0000313" key="8">
    <source>
        <dbReference type="Proteomes" id="UP000887581"/>
    </source>
</evidence>
<comment type="similarity">
    <text evidence="1 6">Belongs to the protein prenyltransferase subunit alpha family.</text>
</comment>
<reference evidence="9" key="1">
    <citation type="submission" date="2022-11" db="UniProtKB">
        <authorList>
            <consortium name="WormBaseParasite"/>
        </authorList>
    </citation>
    <scope>IDENTIFICATION</scope>
</reference>
<evidence type="ECO:0000256" key="6">
    <source>
        <dbReference type="RuleBase" id="RU367120"/>
    </source>
</evidence>
<dbReference type="InterPro" id="IPR002088">
    <property type="entry name" value="Prenyl_trans_a"/>
</dbReference>
<dbReference type="GO" id="GO:0004663">
    <property type="term" value="F:Rab geranylgeranyltransferase activity"/>
    <property type="evidence" value="ECO:0007669"/>
    <property type="project" value="UniProtKB-UniRule"/>
</dbReference>
<evidence type="ECO:0000256" key="7">
    <source>
        <dbReference type="SAM" id="Coils"/>
    </source>
</evidence>
<dbReference type="AlphaFoldDB" id="A0A915PI17"/>
<keyword evidence="8" id="KW-1185">Reference proteome</keyword>
<dbReference type="PROSITE" id="PS51147">
    <property type="entry name" value="PFTA"/>
    <property type="match status" value="3"/>
</dbReference>
<comment type="function">
    <text evidence="6">Catalyzes the transfer of a geranyl-geranyl moiety from geranyl-geranyl pyrophosphate to cysteines occuring in specific C-terminal amino acid sequences.</text>
</comment>
<dbReference type="InterPro" id="IPR001611">
    <property type="entry name" value="Leu-rich_rpt"/>
</dbReference>
<evidence type="ECO:0000313" key="9">
    <source>
        <dbReference type="WBParaSite" id="sdigi.contig174.g5651.t1"/>
    </source>
</evidence>
<keyword evidence="3 6" id="KW-0808">Transferase</keyword>
<protein>
    <recommendedName>
        <fullName evidence="6">Geranylgeranyl transferase type-2 subunit alpha</fullName>
        <ecNumber evidence="6">2.5.1.60</ecNumber>
    </recommendedName>
    <alternativeName>
        <fullName evidence="6">Geranylgeranyl transferase type II subunit alpha</fullName>
    </alternativeName>
</protein>
<dbReference type="SUPFAM" id="SSF52058">
    <property type="entry name" value="L domain-like"/>
    <property type="match status" value="1"/>
</dbReference>
<dbReference type="InterPro" id="IPR032675">
    <property type="entry name" value="LRR_dom_sf"/>
</dbReference>
<evidence type="ECO:0000256" key="2">
    <source>
        <dbReference type="ARBA" id="ARBA00022602"/>
    </source>
</evidence>
<feature type="coiled-coil region" evidence="7">
    <location>
        <begin position="376"/>
        <end position="403"/>
    </location>
</feature>
<dbReference type="SUPFAM" id="SSF48439">
    <property type="entry name" value="Protein prenylyltransferase"/>
    <property type="match status" value="1"/>
</dbReference>
<dbReference type="EC" id="2.5.1.60" evidence="6"/>
<dbReference type="GO" id="GO:0005968">
    <property type="term" value="C:Rab-protein geranylgeranyltransferase complex"/>
    <property type="evidence" value="ECO:0007669"/>
    <property type="project" value="TreeGrafter"/>
</dbReference>
<dbReference type="Proteomes" id="UP000887581">
    <property type="component" value="Unplaced"/>
</dbReference>
<keyword evidence="4" id="KW-0677">Repeat</keyword>
<evidence type="ECO:0000256" key="3">
    <source>
        <dbReference type="ARBA" id="ARBA00022679"/>
    </source>
</evidence>
<organism evidence="8 9">
    <name type="scientific">Setaria digitata</name>
    <dbReference type="NCBI Taxonomy" id="48799"/>
    <lineage>
        <taxon>Eukaryota</taxon>
        <taxon>Metazoa</taxon>
        <taxon>Ecdysozoa</taxon>
        <taxon>Nematoda</taxon>
        <taxon>Chromadorea</taxon>
        <taxon>Rhabditida</taxon>
        <taxon>Spirurina</taxon>
        <taxon>Spiruromorpha</taxon>
        <taxon>Filarioidea</taxon>
        <taxon>Setariidae</taxon>
        <taxon>Setaria</taxon>
    </lineage>
</organism>
<dbReference type="WBParaSite" id="sdigi.contig174.g5651.t1">
    <property type="protein sequence ID" value="sdigi.contig174.g5651.t1"/>
    <property type="gene ID" value="sdigi.contig174.g5651"/>
</dbReference>